<dbReference type="OrthoDB" id="3113915at2759"/>
<feature type="compositionally biased region" description="Basic and acidic residues" evidence="1">
    <location>
        <begin position="93"/>
        <end position="102"/>
    </location>
</feature>
<dbReference type="KEGG" id="lbc:LACBIDRAFT_310091"/>
<dbReference type="GeneID" id="6082883"/>
<dbReference type="AlphaFoldDB" id="B0DTM6"/>
<protein>
    <submittedName>
        <fullName evidence="2">Predicted protein</fullName>
    </submittedName>
</protein>
<gene>
    <name evidence="2" type="ORF">LACBIDRAFT_310091</name>
</gene>
<organism evidence="3">
    <name type="scientific">Laccaria bicolor (strain S238N-H82 / ATCC MYA-4686)</name>
    <name type="common">Bicoloured deceiver</name>
    <name type="synonym">Laccaria laccata var. bicolor</name>
    <dbReference type="NCBI Taxonomy" id="486041"/>
    <lineage>
        <taxon>Eukaryota</taxon>
        <taxon>Fungi</taxon>
        <taxon>Dikarya</taxon>
        <taxon>Basidiomycota</taxon>
        <taxon>Agaricomycotina</taxon>
        <taxon>Agaricomycetes</taxon>
        <taxon>Agaricomycetidae</taxon>
        <taxon>Agaricales</taxon>
        <taxon>Agaricineae</taxon>
        <taxon>Hydnangiaceae</taxon>
        <taxon>Laccaria</taxon>
    </lineage>
</organism>
<sequence length="102" mass="11361">MILSRPLSHHHHCHLLACAPPPPRSLPARLAPSLWLKRTKRTVTGPFRQNPALRPIDEDPAPLGEPTGAPTVQPAPFATRPPLRPTRPQPPEPHTDTQMRQH</sequence>
<keyword evidence="3" id="KW-1185">Reference proteome</keyword>
<dbReference type="InParanoid" id="B0DTM6"/>
<evidence type="ECO:0000256" key="1">
    <source>
        <dbReference type="SAM" id="MobiDB-lite"/>
    </source>
</evidence>
<dbReference type="EMBL" id="DS547133">
    <property type="protein sequence ID" value="EDR02145.1"/>
    <property type="molecule type" value="Genomic_DNA"/>
</dbReference>
<evidence type="ECO:0000313" key="3">
    <source>
        <dbReference type="Proteomes" id="UP000001194"/>
    </source>
</evidence>
<reference evidence="2 3" key="1">
    <citation type="journal article" date="2008" name="Nature">
        <title>The genome of Laccaria bicolor provides insights into mycorrhizal symbiosis.</title>
        <authorList>
            <person name="Martin F."/>
            <person name="Aerts A."/>
            <person name="Ahren D."/>
            <person name="Brun A."/>
            <person name="Danchin E.G.J."/>
            <person name="Duchaussoy F."/>
            <person name="Gibon J."/>
            <person name="Kohler A."/>
            <person name="Lindquist E."/>
            <person name="Pereda V."/>
            <person name="Salamov A."/>
            <person name="Shapiro H.J."/>
            <person name="Wuyts J."/>
            <person name="Blaudez D."/>
            <person name="Buee M."/>
            <person name="Brokstein P."/>
            <person name="Canbaeck B."/>
            <person name="Cohen D."/>
            <person name="Courty P.E."/>
            <person name="Coutinho P.M."/>
            <person name="Delaruelle C."/>
            <person name="Detter J.C."/>
            <person name="Deveau A."/>
            <person name="DiFazio S."/>
            <person name="Duplessis S."/>
            <person name="Fraissinet-Tachet L."/>
            <person name="Lucic E."/>
            <person name="Frey-Klett P."/>
            <person name="Fourrey C."/>
            <person name="Feussner I."/>
            <person name="Gay G."/>
            <person name="Grimwood J."/>
            <person name="Hoegger P.J."/>
            <person name="Jain P."/>
            <person name="Kilaru S."/>
            <person name="Labbe J."/>
            <person name="Lin Y.C."/>
            <person name="Legue V."/>
            <person name="Le Tacon F."/>
            <person name="Marmeisse R."/>
            <person name="Melayah D."/>
            <person name="Montanini B."/>
            <person name="Muratet M."/>
            <person name="Nehls U."/>
            <person name="Niculita-Hirzel H."/>
            <person name="Oudot-Le Secq M.P."/>
            <person name="Peter M."/>
            <person name="Quesneville H."/>
            <person name="Rajashekar B."/>
            <person name="Reich M."/>
            <person name="Rouhier N."/>
            <person name="Schmutz J."/>
            <person name="Yin T."/>
            <person name="Chalot M."/>
            <person name="Henrissat B."/>
            <person name="Kuees U."/>
            <person name="Lucas S."/>
            <person name="Van de Peer Y."/>
            <person name="Podila G.K."/>
            <person name="Polle A."/>
            <person name="Pukkila P.J."/>
            <person name="Richardson P.M."/>
            <person name="Rouze P."/>
            <person name="Sanders I.R."/>
            <person name="Stajich J.E."/>
            <person name="Tunlid A."/>
            <person name="Tuskan G."/>
            <person name="Grigoriev I.V."/>
        </authorList>
    </citation>
    <scope>NUCLEOTIDE SEQUENCE [LARGE SCALE GENOMIC DNA]</scope>
    <source>
        <strain evidence="3">S238N-H82 / ATCC MYA-4686</strain>
    </source>
</reference>
<proteinExistence type="predicted"/>
<name>B0DTM6_LACBS</name>
<accession>B0DTM6</accession>
<evidence type="ECO:0000313" key="2">
    <source>
        <dbReference type="EMBL" id="EDR02145.1"/>
    </source>
</evidence>
<dbReference type="Proteomes" id="UP000001194">
    <property type="component" value="Unassembled WGS sequence"/>
</dbReference>
<feature type="compositionally biased region" description="Pro residues" evidence="1">
    <location>
        <begin position="82"/>
        <end position="92"/>
    </location>
</feature>
<feature type="region of interest" description="Disordered" evidence="1">
    <location>
        <begin position="39"/>
        <end position="102"/>
    </location>
</feature>
<dbReference type="HOGENOM" id="CLU_2312794_0_0_1"/>
<dbReference type="RefSeq" id="XP_001887302.1">
    <property type="nucleotide sequence ID" value="XM_001887267.1"/>
</dbReference>